<evidence type="ECO:0008006" key="3">
    <source>
        <dbReference type="Google" id="ProtNLM"/>
    </source>
</evidence>
<proteinExistence type="predicted"/>
<dbReference type="InterPro" id="IPR052527">
    <property type="entry name" value="Metal_cation-efflux_comp"/>
</dbReference>
<evidence type="ECO:0000313" key="2">
    <source>
        <dbReference type="Proteomes" id="UP001500888"/>
    </source>
</evidence>
<keyword evidence="2" id="KW-1185">Reference proteome</keyword>
<dbReference type="EMBL" id="BAAAZR010000004">
    <property type="protein sequence ID" value="GAA3804069.1"/>
    <property type="molecule type" value="Genomic_DNA"/>
</dbReference>
<dbReference type="Gene3D" id="1.20.120.1630">
    <property type="match status" value="1"/>
</dbReference>
<dbReference type="Proteomes" id="UP001500888">
    <property type="component" value="Unassembled WGS sequence"/>
</dbReference>
<dbReference type="PANTHER" id="PTHR43847:SF1">
    <property type="entry name" value="BLL3993 PROTEIN"/>
    <property type="match status" value="1"/>
</dbReference>
<dbReference type="RefSeq" id="WP_344938100.1">
    <property type="nucleotide sequence ID" value="NZ_BAAAZR010000004.1"/>
</dbReference>
<organism evidence="1 2">
    <name type="scientific">Sphaerisporangium flaviroseum</name>
    <dbReference type="NCBI Taxonomy" id="509199"/>
    <lineage>
        <taxon>Bacteria</taxon>
        <taxon>Bacillati</taxon>
        <taxon>Actinomycetota</taxon>
        <taxon>Actinomycetes</taxon>
        <taxon>Streptosporangiales</taxon>
        <taxon>Streptosporangiaceae</taxon>
        <taxon>Sphaerisporangium</taxon>
    </lineage>
</organism>
<accession>A0ABP7HXY0</accession>
<reference evidence="2" key="1">
    <citation type="journal article" date="2019" name="Int. J. Syst. Evol. Microbiol.">
        <title>The Global Catalogue of Microorganisms (GCM) 10K type strain sequencing project: providing services to taxonomists for standard genome sequencing and annotation.</title>
        <authorList>
            <consortium name="The Broad Institute Genomics Platform"/>
            <consortium name="The Broad Institute Genome Sequencing Center for Infectious Disease"/>
            <person name="Wu L."/>
            <person name="Ma J."/>
        </authorList>
    </citation>
    <scope>NUCLEOTIDE SEQUENCE [LARGE SCALE GENOMIC DNA]</scope>
    <source>
        <strain evidence="2">JCM 16908</strain>
    </source>
</reference>
<protein>
    <recommendedName>
        <fullName evidence="3">Isoprenylcysteine carboxylmethyltransferase family protein</fullName>
    </recommendedName>
</protein>
<gene>
    <name evidence="1" type="ORF">GCM10022226_24860</name>
</gene>
<name>A0ABP7HXY0_9ACTN</name>
<sequence>MRHPSYTGLLLIALGVGFGAGNWLSLVISAVLPPLGLLPRIAVEESEMSQALGEQYRSYQRTTHRLVPGLW</sequence>
<evidence type="ECO:0000313" key="1">
    <source>
        <dbReference type="EMBL" id="GAA3804069.1"/>
    </source>
</evidence>
<dbReference type="PANTHER" id="PTHR43847">
    <property type="entry name" value="BLL3993 PROTEIN"/>
    <property type="match status" value="1"/>
</dbReference>
<comment type="caution">
    <text evidence="1">The sequence shown here is derived from an EMBL/GenBank/DDBJ whole genome shotgun (WGS) entry which is preliminary data.</text>
</comment>